<keyword evidence="1 4" id="KW-0378">Hydrolase</keyword>
<feature type="domain" description="BD-FAE-like" evidence="3">
    <location>
        <begin position="75"/>
        <end position="205"/>
    </location>
</feature>
<dbReference type="InterPro" id="IPR050300">
    <property type="entry name" value="GDXG_lipolytic_enzyme"/>
</dbReference>
<accession>A0ABW6AQ33</accession>
<sequence length="297" mass="32479">MVKVKKMIRYQYNLVLILSLVTVFAVKAQHPAEIKVWPNGAPGANPAGGKEMVRIDPGGGEQVVSNVHEPSITPYIPKPGKATGVAIVIAPGGAHKELWMDHEGYNIAPLLADRGIAVFILKYRLARDKNSTYTIEGHSVKDMLRAVRLVRSRAAEWKIDPKKIGIMGFSAGGQVAALTDIQTDSGDVKATDRVETYSSKPNFQVLVYPAWVNDITLSKSSSPAFIVGGYQDMESISTGMPKLYLKFKEVKVPAELHIYAEVGHGFGVSKGDKGPHTKWLEPLTAWMFNINKVSPNE</sequence>
<dbReference type="PANTHER" id="PTHR48081">
    <property type="entry name" value="AB HYDROLASE SUPERFAMILY PROTEIN C4A8.06C"/>
    <property type="match status" value="1"/>
</dbReference>
<evidence type="ECO:0000259" key="3">
    <source>
        <dbReference type="Pfam" id="PF20434"/>
    </source>
</evidence>
<dbReference type="RefSeq" id="WP_381507568.1">
    <property type="nucleotide sequence ID" value="NZ_JBHUOM010000028.1"/>
</dbReference>
<reference evidence="5" key="1">
    <citation type="journal article" date="2019" name="Int. J. Syst. Evol. Microbiol.">
        <title>The Global Catalogue of Microorganisms (GCM) 10K type strain sequencing project: providing services to taxonomists for standard genome sequencing and annotation.</title>
        <authorList>
            <consortium name="The Broad Institute Genomics Platform"/>
            <consortium name="The Broad Institute Genome Sequencing Center for Infectious Disease"/>
            <person name="Wu L."/>
            <person name="Ma J."/>
        </authorList>
    </citation>
    <scope>NUCLEOTIDE SEQUENCE [LARGE SCALE GENOMIC DNA]</scope>
    <source>
        <strain evidence="5">KCTC 52490</strain>
    </source>
</reference>
<feature type="signal peptide" evidence="2">
    <location>
        <begin position="1"/>
        <end position="28"/>
    </location>
</feature>
<organism evidence="4 5">
    <name type="scientific">Spirosoma flavum</name>
    <dbReference type="NCBI Taxonomy" id="2048557"/>
    <lineage>
        <taxon>Bacteria</taxon>
        <taxon>Pseudomonadati</taxon>
        <taxon>Bacteroidota</taxon>
        <taxon>Cytophagia</taxon>
        <taxon>Cytophagales</taxon>
        <taxon>Cytophagaceae</taxon>
        <taxon>Spirosoma</taxon>
    </lineage>
</organism>
<proteinExistence type="predicted"/>
<evidence type="ECO:0000313" key="5">
    <source>
        <dbReference type="Proteomes" id="UP001597512"/>
    </source>
</evidence>
<protein>
    <submittedName>
        <fullName evidence="4">Alpha/beta hydrolase</fullName>
    </submittedName>
</protein>
<dbReference type="GO" id="GO:0016787">
    <property type="term" value="F:hydrolase activity"/>
    <property type="evidence" value="ECO:0007669"/>
    <property type="project" value="UniProtKB-KW"/>
</dbReference>
<dbReference type="InterPro" id="IPR029058">
    <property type="entry name" value="AB_hydrolase_fold"/>
</dbReference>
<keyword evidence="2" id="KW-0732">Signal</keyword>
<dbReference type="Proteomes" id="UP001597512">
    <property type="component" value="Unassembled WGS sequence"/>
</dbReference>
<dbReference type="Pfam" id="PF20434">
    <property type="entry name" value="BD-FAE"/>
    <property type="match status" value="1"/>
</dbReference>
<dbReference type="Gene3D" id="3.40.50.1820">
    <property type="entry name" value="alpha/beta hydrolase"/>
    <property type="match status" value="1"/>
</dbReference>
<keyword evidence="5" id="KW-1185">Reference proteome</keyword>
<comment type="caution">
    <text evidence="4">The sequence shown here is derived from an EMBL/GenBank/DDBJ whole genome shotgun (WGS) entry which is preliminary data.</text>
</comment>
<dbReference type="SUPFAM" id="SSF53474">
    <property type="entry name" value="alpha/beta-Hydrolases"/>
    <property type="match status" value="1"/>
</dbReference>
<feature type="chain" id="PRO_5047109570" evidence="2">
    <location>
        <begin position="29"/>
        <end position="297"/>
    </location>
</feature>
<gene>
    <name evidence="4" type="ORF">ACFS25_27110</name>
</gene>
<evidence type="ECO:0000256" key="1">
    <source>
        <dbReference type="ARBA" id="ARBA00022801"/>
    </source>
</evidence>
<evidence type="ECO:0000256" key="2">
    <source>
        <dbReference type="SAM" id="SignalP"/>
    </source>
</evidence>
<evidence type="ECO:0000313" key="4">
    <source>
        <dbReference type="EMBL" id="MFD2937472.1"/>
    </source>
</evidence>
<dbReference type="PANTHER" id="PTHR48081:SF6">
    <property type="entry name" value="PEPTIDASE S9 PROLYL OLIGOPEPTIDASE CATALYTIC DOMAIN-CONTAINING PROTEIN"/>
    <property type="match status" value="1"/>
</dbReference>
<name>A0ABW6AQ33_9BACT</name>
<dbReference type="EMBL" id="JBHUOM010000028">
    <property type="protein sequence ID" value="MFD2937472.1"/>
    <property type="molecule type" value="Genomic_DNA"/>
</dbReference>
<dbReference type="InterPro" id="IPR049492">
    <property type="entry name" value="BD-FAE-like_dom"/>
</dbReference>